<dbReference type="AlphaFoldDB" id="A0A0F9BPD2"/>
<dbReference type="EMBL" id="LAZR01036878">
    <property type="protein sequence ID" value="KKL23705.1"/>
    <property type="molecule type" value="Genomic_DNA"/>
</dbReference>
<protein>
    <submittedName>
        <fullName evidence="1">Uncharacterized protein</fullName>
    </submittedName>
</protein>
<reference evidence="1" key="1">
    <citation type="journal article" date="2015" name="Nature">
        <title>Complex archaea that bridge the gap between prokaryotes and eukaryotes.</title>
        <authorList>
            <person name="Spang A."/>
            <person name="Saw J.H."/>
            <person name="Jorgensen S.L."/>
            <person name="Zaremba-Niedzwiedzka K."/>
            <person name="Martijn J."/>
            <person name="Lind A.E."/>
            <person name="van Eijk R."/>
            <person name="Schleper C."/>
            <person name="Guy L."/>
            <person name="Ettema T.J."/>
        </authorList>
    </citation>
    <scope>NUCLEOTIDE SEQUENCE</scope>
</reference>
<accession>A0A0F9BPD2</accession>
<comment type="caution">
    <text evidence="1">The sequence shown here is derived from an EMBL/GenBank/DDBJ whole genome shotgun (WGS) entry which is preliminary data.</text>
</comment>
<proteinExistence type="predicted"/>
<name>A0A0F9BPD2_9ZZZZ</name>
<gene>
    <name evidence="1" type="ORF">LCGC14_2422700</name>
</gene>
<organism evidence="1">
    <name type="scientific">marine sediment metagenome</name>
    <dbReference type="NCBI Taxonomy" id="412755"/>
    <lineage>
        <taxon>unclassified sequences</taxon>
        <taxon>metagenomes</taxon>
        <taxon>ecological metagenomes</taxon>
    </lineage>
</organism>
<evidence type="ECO:0000313" key="1">
    <source>
        <dbReference type="EMBL" id="KKL23705.1"/>
    </source>
</evidence>
<sequence>MTKKQFADGWKHFCNRIDFGKSNLDAEAIRFMNEMPHAVGALFGKPEDKGPLDACRELVRFCESKDRLNQDDVCPTKAYELAKAAIKLCE</sequence>